<dbReference type="AlphaFoldDB" id="A0A7Y9XRG7"/>
<keyword evidence="3" id="KW-1185">Reference proteome</keyword>
<comment type="caution">
    <text evidence="2">The sequence shown here is derived from an EMBL/GenBank/DDBJ whole genome shotgun (WGS) entry which is preliminary data.</text>
</comment>
<feature type="transmembrane region" description="Helical" evidence="1">
    <location>
        <begin position="172"/>
        <end position="200"/>
    </location>
</feature>
<name>A0A7Y9XRG7_9GAMM</name>
<gene>
    <name evidence="2" type="ORF">FHR27_004810</name>
</gene>
<dbReference type="RefSeq" id="WP_179539758.1">
    <property type="nucleotide sequence ID" value="NZ_JACBYV010000001.1"/>
</dbReference>
<keyword evidence="1" id="KW-1133">Transmembrane helix</keyword>
<evidence type="ECO:0008006" key="4">
    <source>
        <dbReference type="Google" id="ProtNLM"/>
    </source>
</evidence>
<sequence length="286" mass="30137">MSLKSRCQSISSAFGEATICLALAVRSSLGLGVLTRSCGLCLLAFGLWTWLFYAQFEVIAQLAGMLSLFIVMGAAVLGLLPGMGGAGAASLTGMAGIAPALGMLVLYAGLLTLAMICTLYIALIVISIRLALRWVLMDSLRERALRHYPTLALRQAQPTQRLHGARYHIGPWLGLSVGTVLCLLIPLVNGVLLLLLLAYLNVRFLIPAALSDLANGSEQMHAVRQQRGAMTAFGLLILLIAPLPGINLLLPALLGAGSCHLAYRGLLRAGLPAGVVETPQVSLPPP</sequence>
<feature type="transmembrane region" description="Helical" evidence="1">
    <location>
        <begin position="33"/>
        <end position="53"/>
    </location>
</feature>
<keyword evidence="1" id="KW-0812">Transmembrane</keyword>
<keyword evidence="1" id="KW-0472">Membrane</keyword>
<proteinExistence type="predicted"/>
<evidence type="ECO:0000313" key="2">
    <source>
        <dbReference type="EMBL" id="NYH76200.1"/>
    </source>
</evidence>
<evidence type="ECO:0000256" key="1">
    <source>
        <dbReference type="SAM" id="Phobius"/>
    </source>
</evidence>
<protein>
    <recommendedName>
        <fullName evidence="4">Etoposide-induced protein 2.4 (EI24)</fullName>
    </recommendedName>
</protein>
<evidence type="ECO:0000313" key="3">
    <source>
        <dbReference type="Proteomes" id="UP000578688"/>
    </source>
</evidence>
<feature type="transmembrane region" description="Helical" evidence="1">
    <location>
        <begin position="59"/>
        <end position="80"/>
    </location>
</feature>
<dbReference type="EMBL" id="JACBYV010000001">
    <property type="protein sequence ID" value="NYH76200.1"/>
    <property type="molecule type" value="Genomic_DNA"/>
</dbReference>
<accession>A0A7Y9XRG7</accession>
<feature type="transmembrane region" description="Helical" evidence="1">
    <location>
        <begin position="232"/>
        <end position="254"/>
    </location>
</feature>
<dbReference type="Proteomes" id="UP000578688">
    <property type="component" value="Unassembled WGS sequence"/>
</dbReference>
<reference evidence="2 3" key="1">
    <citation type="submission" date="2020-07" db="EMBL/GenBank/DDBJ databases">
        <title>Genomic analyses of the natural microbiome of Caenorhabditis elegans.</title>
        <authorList>
            <person name="Samuel B."/>
        </authorList>
    </citation>
    <scope>NUCLEOTIDE SEQUENCE [LARGE SCALE GENOMIC DNA]</scope>
    <source>
        <strain evidence="2 3">BIGb0408</strain>
    </source>
</reference>
<feature type="transmembrane region" description="Helical" evidence="1">
    <location>
        <begin position="113"/>
        <end position="136"/>
    </location>
</feature>
<organism evidence="2 3">
    <name type="scientific">Phytopseudomonas flavescens</name>
    <dbReference type="NCBI Taxonomy" id="29435"/>
    <lineage>
        <taxon>Bacteria</taxon>
        <taxon>Pseudomonadati</taxon>
        <taxon>Pseudomonadota</taxon>
        <taxon>Gammaproteobacteria</taxon>
        <taxon>Pseudomonadales</taxon>
        <taxon>Pseudomonadaceae</taxon>
        <taxon>Phytopseudomonas</taxon>
    </lineage>
</organism>